<accession>A0A2A9NJ95</accession>
<organism evidence="2 3">
    <name type="scientific">Amanita thiersii Skay4041</name>
    <dbReference type="NCBI Taxonomy" id="703135"/>
    <lineage>
        <taxon>Eukaryota</taxon>
        <taxon>Fungi</taxon>
        <taxon>Dikarya</taxon>
        <taxon>Basidiomycota</taxon>
        <taxon>Agaricomycotina</taxon>
        <taxon>Agaricomycetes</taxon>
        <taxon>Agaricomycetidae</taxon>
        <taxon>Agaricales</taxon>
        <taxon>Pluteineae</taxon>
        <taxon>Amanitaceae</taxon>
        <taxon>Amanita</taxon>
    </lineage>
</organism>
<feature type="transmembrane region" description="Helical" evidence="1">
    <location>
        <begin position="215"/>
        <end position="236"/>
    </location>
</feature>
<dbReference type="AlphaFoldDB" id="A0A2A9NJ95"/>
<dbReference type="Proteomes" id="UP000242287">
    <property type="component" value="Unassembled WGS sequence"/>
</dbReference>
<feature type="transmembrane region" description="Helical" evidence="1">
    <location>
        <begin position="17"/>
        <end position="37"/>
    </location>
</feature>
<feature type="transmembrane region" description="Helical" evidence="1">
    <location>
        <begin position="131"/>
        <end position="154"/>
    </location>
</feature>
<sequence>MTSFIDAASIIETFVQAILYGLYLATLMHTLRWLVFADEGWTLRKFKTINAPMLVIAVVIALLMTADLDISVRVVLDSTARLGKTFKKGYWLQCAYCSTSSSVQAIMEPIARMITDGVLIYRCYIVYGESLWIIVLPVILMLGSTGCLAAYIYENARIIQKHPPNFNFLHIIEAVYSATAAVTIYTTVAIVYKIWHVGRNRNSSKNTLRFSMRVIAESGMLFTITSILFIAVAFDYSPKLELLQLVLSGVSFSMTGIAFNLIIIRVFQHRVQEDVVAEPSKLSTLRFNIPAHASNTTTSSNINCQPVVTGLASVSSEVDLECGMVEAPKQR</sequence>
<feature type="transmembrane region" description="Helical" evidence="1">
    <location>
        <begin position="242"/>
        <end position="263"/>
    </location>
</feature>
<evidence type="ECO:0000313" key="3">
    <source>
        <dbReference type="Proteomes" id="UP000242287"/>
    </source>
</evidence>
<proteinExistence type="predicted"/>
<reference evidence="2 3" key="1">
    <citation type="submission" date="2014-02" db="EMBL/GenBank/DDBJ databases">
        <title>Transposable element dynamics among asymbiotic and ectomycorrhizal Amanita fungi.</title>
        <authorList>
            <consortium name="DOE Joint Genome Institute"/>
            <person name="Hess J."/>
            <person name="Skrede I."/>
            <person name="Wolfe B."/>
            <person name="LaButti K."/>
            <person name="Ohm R.A."/>
            <person name="Grigoriev I.V."/>
            <person name="Pringle A."/>
        </authorList>
    </citation>
    <scope>NUCLEOTIDE SEQUENCE [LARGE SCALE GENOMIC DNA]</scope>
    <source>
        <strain evidence="2 3">SKay4041</strain>
    </source>
</reference>
<feature type="transmembrane region" description="Helical" evidence="1">
    <location>
        <begin position="174"/>
        <end position="195"/>
    </location>
</feature>
<dbReference type="OrthoDB" id="3357408at2759"/>
<protein>
    <submittedName>
        <fullName evidence="2">Uncharacterized protein</fullName>
    </submittedName>
</protein>
<name>A0A2A9NJ95_9AGAR</name>
<keyword evidence="1" id="KW-1133">Transmembrane helix</keyword>
<keyword evidence="1" id="KW-0472">Membrane</keyword>
<keyword evidence="3" id="KW-1185">Reference proteome</keyword>
<evidence type="ECO:0000313" key="2">
    <source>
        <dbReference type="EMBL" id="PFH47836.1"/>
    </source>
</evidence>
<evidence type="ECO:0000256" key="1">
    <source>
        <dbReference type="SAM" id="Phobius"/>
    </source>
</evidence>
<feature type="transmembrane region" description="Helical" evidence="1">
    <location>
        <begin position="49"/>
        <end position="70"/>
    </location>
</feature>
<gene>
    <name evidence="2" type="ORF">AMATHDRAFT_6369</name>
</gene>
<keyword evidence="1" id="KW-0812">Transmembrane</keyword>
<dbReference type="EMBL" id="KZ302089">
    <property type="protein sequence ID" value="PFH47836.1"/>
    <property type="molecule type" value="Genomic_DNA"/>
</dbReference>